<evidence type="ECO:0000256" key="2">
    <source>
        <dbReference type="SAM" id="MobiDB-lite"/>
    </source>
</evidence>
<reference evidence="3" key="1">
    <citation type="submission" date="2021-03" db="EMBL/GenBank/DDBJ databases">
        <authorList>
            <person name="Bekaert M."/>
        </authorList>
    </citation>
    <scope>NUCLEOTIDE SEQUENCE</scope>
</reference>
<dbReference type="InterPro" id="IPR013083">
    <property type="entry name" value="Znf_RING/FYVE/PHD"/>
</dbReference>
<evidence type="ECO:0008006" key="5">
    <source>
        <dbReference type="Google" id="ProtNLM"/>
    </source>
</evidence>
<dbReference type="OrthoDB" id="6179959at2759"/>
<dbReference type="EMBL" id="CAJPWZ010000555">
    <property type="protein sequence ID" value="CAG2196351.1"/>
    <property type="molecule type" value="Genomic_DNA"/>
</dbReference>
<feature type="coiled-coil region" evidence="1">
    <location>
        <begin position="367"/>
        <end position="429"/>
    </location>
</feature>
<keyword evidence="4" id="KW-1185">Reference proteome</keyword>
<gene>
    <name evidence="3" type="ORF">MEDL_11215</name>
</gene>
<protein>
    <recommendedName>
        <fullName evidence="5">Zinc finger PHD-type domain-containing protein</fullName>
    </recommendedName>
</protein>
<dbReference type="Gene3D" id="3.30.40.10">
    <property type="entry name" value="Zinc/RING finger domain, C3HC4 (zinc finger)"/>
    <property type="match status" value="1"/>
</dbReference>
<evidence type="ECO:0000256" key="1">
    <source>
        <dbReference type="SAM" id="Coils"/>
    </source>
</evidence>
<evidence type="ECO:0000313" key="3">
    <source>
        <dbReference type="EMBL" id="CAG2196351.1"/>
    </source>
</evidence>
<sequence>MEENRVLRSTRDRIPTQVFTPSKANVTVKNYVLNEKKVVKKLIDATDRDIDVHFEYKHGNIVLEFTPAAYLHFADCIQAHFSNHAMVDVKNFERKDKAGKIVETSLSVLKKENSKFQLYRINMYNSTMRVEVNGKSHMLFIDELKTIANLMSNKSTYQQLNSKIREACLKLVNNTVSHLSNPSTTDISALSIKAVDICPKCNRNCLSKCIECSVGKHWIHFKCEKLNKEQITTLEQSPDVPYICSICTKRQGNVSSNIFSSTSLPPPTSGKSVTSDGVGETQSVQKSKQINYPSVTLAASILSEEVNIRSENMIENSNPAINSDNQNQTRNIEPVIINPSKSIPKATDIISLEQLPVKQTKIGETKTNLKEKELRQKELRLKKWEEELKQQSATNSQNSNENAKLQAYIIYLEAKIKELENSNRILRIKVAGNVDSGPTNVTNRDLPIPDMPKRHTEHIVEGFPMHTETQHLQSKIQSMENIYNLNRRVSDLEFNSLKQRLDALAVSKQHWPSHQSTGNHQYHGYQNLNPGHRMNEYQSHIPNPHVNGYQNHTPAPQANGYQNHVPGPYGNGHHNHIPRPNADTSNNSNKIPYSPSYGYHNLKPGMHMGNGQLTPNVLINESHQQGQLPQMLSTPHMHNHNSKTYPWNLPPPCYMKMQQKSATQSDLEIRHEQITSAMEFNKSSMKNLVTGSLFK</sequence>
<proteinExistence type="predicted"/>
<dbReference type="Proteomes" id="UP000683360">
    <property type="component" value="Unassembled WGS sequence"/>
</dbReference>
<evidence type="ECO:0000313" key="4">
    <source>
        <dbReference type="Proteomes" id="UP000683360"/>
    </source>
</evidence>
<dbReference type="AlphaFoldDB" id="A0A8S3QP08"/>
<comment type="caution">
    <text evidence="3">The sequence shown here is derived from an EMBL/GenBank/DDBJ whole genome shotgun (WGS) entry which is preliminary data.</text>
</comment>
<name>A0A8S3QP08_MYTED</name>
<organism evidence="3 4">
    <name type="scientific">Mytilus edulis</name>
    <name type="common">Blue mussel</name>
    <dbReference type="NCBI Taxonomy" id="6550"/>
    <lineage>
        <taxon>Eukaryota</taxon>
        <taxon>Metazoa</taxon>
        <taxon>Spiralia</taxon>
        <taxon>Lophotrochozoa</taxon>
        <taxon>Mollusca</taxon>
        <taxon>Bivalvia</taxon>
        <taxon>Autobranchia</taxon>
        <taxon>Pteriomorphia</taxon>
        <taxon>Mytilida</taxon>
        <taxon>Mytiloidea</taxon>
        <taxon>Mytilidae</taxon>
        <taxon>Mytilinae</taxon>
        <taxon>Mytilus</taxon>
    </lineage>
</organism>
<feature type="region of interest" description="Disordered" evidence="2">
    <location>
        <begin position="258"/>
        <end position="285"/>
    </location>
</feature>
<dbReference type="InterPro" id="IPR011011">
    <property type="entry name" value="Znf_FYVE_PHD"/>
</dbReference>
<keyword evidence="1" id="KW-0175">Coiled coil</keyword>
<accession>A0A8S3QP08</accession>
<dbReference type="SUPFAM" id="SSF57903">
    <property type="entry name" value="FYVE/PHD zinc finger"/>
    <property type="match status" value="1"/>
</dbReference>